<reference evidence="1" key="1">
    <citation type="submission" date="2022-05" db="EMBL/GenBank/DDBJ databases">
        <title>The Musa troglodytarum L. genome provides insights into the mechanism of non-climacteric behaviour and enrichment of carotenoids.</title>
        <authorList>
            <person name="Wang J."/>
        </authorList>
    </citation>
    <scope>NUCLEOTIDE SEQUENCE</scope>
    <source>
        <tissue evidence="1">Leaf</tissue>
    </source>
</reference>
<evidence type="ECO:0000313" key="2">
    <source>
        <dbReference type="Proteomes" id="UP001055439"/>
    </source>
</evidence>
<keyword evidence="2" id="KW-1185">Reference proteome</keyword>
<dbReference type="EMBL" id="CP097510">
    <property type="protein sequence ID" value="URE34679.1"/>
    <property type="molecule type" value="Genomic_DNA"/>
</dbReference>
<evidence type="ECO:0000313" key="1">
    <source>
        <dbReference type="EMBL" id="URE34679.1"/>
    </source>
</evidence>
<dbReference type="Proteomes" id="UP001055439">
    <property type="component" value="Chromosome 8"/>
</dbReference>
<sequence>MLGFGDLEGWRRNPDCQLLLGLLIEGLDSPPAFWDFRNGGVILSVSPLPLPHSWLLYVAGSPVTLPRQNLWRQRHPLVKKDMRIGKARAQALKGVNEEGKPDVTIKSESKESVDTKDASGILCLNDGENNVFYARSSSDSTKVDDVFVVKSENRELMGAEDMSGLICANNCQDRVF</sequence>
<proteinExistence type="predicted"/>
<organism evidence="1 2">
    <name type="scientific">Musa troglodytarum</name>
    <name type="common">fe'i banana</name>
    <dbReference type="NCBI Taxonomy" id="320322"/>
    <lineage>
        <taxon>Eukaryota</taxon>
        <taxon>Viridiplantae</taxon>
        <taxon>Streptophyta</taxon>
        <taxon>Embryophyta</taxon>
        <taxon>Tracheophyta</taxon>
        <taxon>Spermatophyta</taxon>
        <taxon>Magnoliopsida</taxon>
        <taxon>Liliopsida</taxon>
        <taxon>Zingiberales</taxon>
        <taxon>Musaceae</taxon>
        <taxon>Musa</taxon>
    </lineage>
</organism>
<accession>A0A9E7HHQ5</accession>
<protein>
    <submittedName>
        <fullName evidence="1">Uncharacterized protein</fullName>
    </submittedName>
</protein>
<dbReference type="AlphaFoldDB" id="A0A9E7HHQ5"/>
<gene>
    <name evidence="1" type="ORF">MUK42_16382</name>
</gene>
<name>A0A9E7HHQ5_9LILI</name>